<dbReference type="AlphaFoldDB" id="E9KIK1"/>
<dbReference type="InterPro" id="IPR050661">
    <property type="entry name" value="BglG_antiterminators"/>
</dbReference>
<dbReference type="PANTHER" id="PTHR30185:SF12">
    <property type="entry name" value="TRANSCRIPTIONAL REGULATOR MANR"/>
    <property type="match status" value="1"/>
</dbReference>
<sequence>MLIEARKKELLVLQMVIQKNNCSLQELSNDLHIPKRTIKELIRKINVSLKQFLLIDEFIYSNHKGEIQTKETDQTKKLAVFSKLKLCYLKESNRFNYLMLLINYPQTAVPKKYLLEQLYISPSYLEKLTKQLNHSLKKFHLRILSVKNCCTLEGNELSIRLYLYFFLSDTFGGNDWPFSSLELNALKMNSTDEQIEKISKQEKNIYLLLTLFILREL</sequence>
<feature type="domain" description="Mga helix-turn-helix" evidence="3">
    <location>
        <begin position="86"/>
        <end position="166"/>
    </location>
</feature>
<name>E9KIK1_ENTFC</name>
<dbReference type="Pfam" id="PF05043">
    <property type="entry name" value="Mga"/>
    <property type="match status" value="1"/>
</dbReference>
<keyword evidence="2" id="KW-0804">Transcription</keyword>
<organism evidence="4">
    <name type="scientific">Enterococcus faecium</name>
    <name type="common">Streptococcus faecium</name>
    <dbReference type="NCBI Taxonomy" id="1352"/>
    <lineage>
        <taxon>Bacteria</taxon>
        <taxon>Bacillati</taxon>
        <taxon>Bacillota</taxon>
        <taxon>Bacilli</taxon>
        <taxon>Lactobacillales</taxon>
        <taxon>Enterococcaceae</taxon>
        <taxon>Enterococcus</taxon>
    </lineage>
</organism>
<evidence type="ECO:0000259" key="3">
    <source>
        <dbReference type="Pfam" id="PF05043"/>
    </source>
</evidence>
<evidence type="ECO:0000313" key="4">
    <source>
        <dbReference type="EMBL" id="ADI87519.1"/>
    </source>
</evidence>
<accession>E9KIK1</accession>
<evidence type="ECO:0000256" key="2">
    <source>
        <dbReference type="ARBA" id="ARBA00023163"/>
    </source>
</evidence>
<reference evidence="4" key="1">
    <citation type="journal article" date="2011" name="RNA">
        <title>Intrinsic resistance to aminoglycosides in Enterococcus faecium is conferred by the 16S rRNA m5C1404-specific methyltransferase EfmM.</title>
        <authorList>
            <person name="Galimand M."/>
            <person name="Schmitt E."/>
            <person name="Panvert M."/>
            <person name="Desmolaize B."/>
            <person name="Douthwaite S."/>
            <person name="Mechulam Y."/>
            <person name="Courvalin P."/>
        </authorList>
    </citation>
    <scope>NUCLEOTIDE SEQUENCE</scope>
    <source>
        <strain evidence="4">CIP 54-32</strain>
    </source>
</reference>
<evidence type="ECO:0000256" key="1">
    <source>
        <dbReference type="ARBA" id="ARBA00023015"/>
    </source>
</evidence>
<dbReference type="InterPro" id="IPR007737">
    <property type="entry name" value="Mga_HTH"/>
</dbReference>
<dbReference type="EMBL" id="GU584085">
    <property type="protein sequence ID" value="ADI87519.1"/>
    <property type="molecule type" value="Genomic_DNA"/>
</dbReference>
<protein>
    <recommendedName>
        <fullName evidence="3">Mga helix-turn-helix domain-containing protein</fullName>
    </recommendedName>
</protein>
<proteinExistence type="predicted"/>
<dbReference type="PANTHER" id="PTHR30185">
    <property type="entry name" value="CRYPTIC BETA-GLUCOSIDE BGL OPERON ANTITERMINATOR"/>
    <property type="match status" value="1"/>
</dbReference>
<keyword evidence="1" id="KW-0805">Transcription regulation</keyword>